<organism evidence="2 3">
    <name type="scientific">Marmota monax</name>
    <name type="common">Woodchuck</name>
    <dbReference type="NCBI Taxonomy" id="9995"/>
    <lineage>
        <taxon>Eukaryota</taxon>
        <taxon>Metazoa</taxon>
        <taxon>Chordata</taxon>
        <taxon>Craniata</taxon>
        <taxon>Vertebrata</taxon>
        <taxon>Euteleostomi</taxon>
        <taxon>Mammalia</taxon>
        <taxon>Eutheria</taxon>
        <taxon>Euarchontoglires</taxon>
        <taxon>Glires</taxon>
        <taxon>Rodentia</taxon>
        <taxon>Sciuromorpha</taxon>
        <taxon>Sciuridae</taxon>
        <taxon>Xerinae</taxon>
        <taxon>Marmotini</taxon>
        <taxon>Marmota</taxon>
    </lineage>
</organism>
<feature type="compositionally biased region" description="Basic and acidic residues" evidence="1">
    <location>
        <begin position="283"/>
        <end position="318"/>
    </location>
</feature>
<dbReference type="GO" id="GO:2000051">
    <property type="term" value="P:negative regulation of non-canonical Wnt signaling pathway"/>
    <property type="evidence" value="ECO:0007669"/>
    <property type="project" value="TreeGrafter"/>
</dbReference>
<protein>
    <submittedName>
        <fullName evidence="2">Uncharacterized protein</fullName>
    </submittedName>
</protein>
<name>A0A5E4BYU1_MARMO</name>
<feature type="region of interest" description="Disordered" evidence="1">
    <location>
        <begin position="1"/>
        <end position="322"/>
    </location>
</feature>
<dbReference type="AlphaFoldDB" id="A0A5E4BYU1"/>
<dbReference type="PANTHER" id="PTHR22605:SF16">
    <property type="entry name" value="E3 UBIQUITIN-PROTEIN LIGASE RNF213"/>
    <property type="match status" value="1"/>
</dbReference>
<feature type="compositionally biased region" description="Basic and acidic residues" evidence="1">
    <location>
        <begin position="64"/>
        <end position="74"/>
    </location>
</feature>
<dbReference type="GO" id="GO:0004842">
    <property type="term" value="F:ubiquitin-protein transferase activity"/>
    <property type="evidence" value="ECO:0007669"/>
    <property type="project" value="InterPro"/>
</dbReference>
<proteinExistence type="predicted"/>
<dbReference type="GO" id="GO:0016887">
    <property type="term" value="F:ATP hydrolysis activity"/>
    <property type="evidence" value="ECO:0007669"/>
    <property type="project" value="InterPro"/>
</dbReference>
<feature type="compositionally biased region" description="Low complexity" evidence="1">
    <location>
        <begin position="124"/>
        <end position="141"/>
    </location>
</feature>
<dbReference type="PANTHER" id="PTHR22605">
    <property type="entry name" value="RZ-TYPE DOMAIN-CONTAINING PROTEIN"/>
    <property type="match status" value="1"/>
</dbReference>
<dbReference type="GO" id="GO:0002040">
    <property type="term" value="P:sprouting angiogenesis"/>
    <property type="evidence" value="ECO:0007669"/>
    <property type="project" value="TreeGrafter"/>
</dbReference>
<keyword evidence="3" id="KW-1185">Reference proteome</keyword>
<evidence type="ECO:0000313" key="2">
    <source>
        <dbReference type="EMBL" id="VTJ74160.1"/>
    </source>
</evidence>
<dbReference type="InterPro" id="IPR031248">
    <property type="entry name" value="RNF213"/>
</dbReference>
<feature type="compositionally biased region" description="Polar residues" evidence="1">
    <location>
        <begin position="112"/>
        <end position="122"/>
    </location>
</feature>
<comment type="caution">
    <text evidence="2">The sequence shown here is derived from an EMBL/GenBank/DDBJ whole genome shotgun (WGS) entry which is preliminary data.</text>
</comment>
<dbReference type="GO" id="GO:0005730">
    <property type="term" value="C:nucleolus"/>
    <property type="evidence" value="ECO:0007669"/>
    <property type="project" value="TreeGrafter"/>
</dbReference>
<dbReference type="GO" id="GO:0006511">
    <property type="term" value="P:ubiquitin-dependent protein catabolic process"/>
    <property type="evidence" value="ECO:0007669"/>
    <property type="project" value="TreeGrafter"/>
</dbReference>
<dbReference type="Proteomes" id="UP000335636">
    <property type="component" value="Unassembled WGS sequence"/>
</dbReference>
<dbReference type="GO" id="GO:0016020">
    <property type="term" value="C:membrane"/>
    <property type="evidence" value="ECO:0007669"/>
    <property type="project" value="TreeGrafter"/>
</dbReference>
<dbReference type="EMBL" id="CABDUW010000720">
    <property type="protein sequence ID" value="VTJ74160.1"/>
    <property type="molecule type" value="Genomic_DNA"/>
</dbReference>
<reference evidence="2" key="1">
    <citation type="submission" date="2019-04" db="EMBL/GenBank/DDBJ databases">
        <authorList>
            <person name="Alioto T."/>
            <person name="Alioto T."/>
        </authorList>
    </citation>
    <scope>NUCLEOTIDE SEQUENCE [LARGE SCALE GENOMIC DNA]</scope>
</reference>
<evidence type="ECO:0000313" key="3">
    <source>
        <dbReference type="Proteomes" id="UP000335636"/>
    </source>
</evidence>
<accession>A0A5E4BYU1</accession>
<feature type="compositionally biased region" description="Basic and acidic residues" evidence="1">
    <location>
        <begin position="224"/>
        <end position="241"/>
    </location>
</feature>
<feature type="compositionally biased region" description="Basic and acidic residues" evidence="1">
    <location>
        <begin position="174"/>
        <end position="183"/>
    </location>
</feature>
<sequence length="811" mass="91015">MRGPDLQGKGHWARGSPSQRHVSCKAAPKFCSQCGKRLPPAAQGPDSENNNSLVAPSLEEEMELREALQEDRELCLSLGSSDLQENAAEPSSEDGSWTIQRSKRKKRRKNQDTTASSEQGSLEPSPSIPQSPNSPSQPWSQDTALAQSQAPHAGPAGQCRGAATGDVSQNRPAPQDHTEEMDLHTSTPSGDRGLSQKVSGLPTSTCGAHCKAEDAAQGLPLPESKGDSEPQKEAQRARQHTEVPASGGVDATAEPDNPVNRAGKEMKDKVQSTNEPPASPPASKEHCQEGETKDGLADPGEKPSEDSSEPKDLRKPEGNDSNCTAAVTKEKEQKNQKASAKAVPVSWLKPEEGITVHFHAIIPKHVTFDPELHTVFIRGGEELGQPKWSDACKMYYTADLHEYGSLIEGSVVIPRQSLDRAIPYKYVLHRGRSRSSVEYEYIYEQPQKADEHVNRCLCVKSSLLCSRDWHQYDDIICMKPPGTFQKLQNLFTNKMKKELVKGKIIAAEIMLGRIFSNLQTWNLVNLQNFFTQFRQFYYVVRVPMIYEGKAQPWHSLGLEEEEVKKHLWECLKKQIEPFLEGKSGDALPEGWPVRSRMRMGLVLLFLVENARLCLSEGDLTLLCSILCPSTCSPDVLHSELHHILGTSERWQEYLVNLCQRCINARVVDWLGILPVLHYCMQLAPPRKDFVSQPEDIWAGLKGVSFFQFQENWLNESQFLDFMESRKQLLCVDEYLFPSWFSLLPLGSLVPYMEISNEYLSLMPARVLDCFLGTYYRLQWLQKISKISEDLLEHVGNVFKMLMHLVDILQDV</sequence>
<evidence type="ECO:0000256" key="1">
    <source>
        <dbReference type="SAM" id="MobiDB-lite"/>
    </source>
</evidence>
<gene>
    <name evidence="2" type="ORF">MONAX_5E001473</name>
</gene>
<feature type="compositionally biased region" description="Polar residues" evidence="1">
    <location>
        <begin position="196"/>
        <end position="206"/>
    </location>
</feature>
<dbReference type="GO" id="GO:0005829">
    <property type="term" value="C:cytosol"/>
    <property type="evidence" value="ECO:0007669"/>
    <property type="project" value="TreeGrafter"/>
</dbReference>